<proteinExistence type="predicted"/>
<name>A0A381SI84_9ZZZZ</name>
<dbReference type="Gene3D" id="3.40.50.1820">
    <property type="entry name" value="alpha/beta hydrolase"/>
    <property type="match status" value="2"/>
</dbReference>
<evidence type="ECO:0008006" key="2">
    <source>
        <dbReference type="Google" id="ProtNLM"/>
    </source>
</evidence>
<dbReference type="InterPro" id="IPR029058">
    <property type="entry name" value="AB_hydrolase_fold"/>
</dbReference>
<dbReference type="SUPFAM" id="SSF53474">
    <property type="entry name" value="alpha/beta-Hydrolases"/>
    <property type="match status" value="1"/>
</dbReference>
<dbReference type="EMBL" id="UINC01003138">
    <property type="protein sequence ID" value="SVA03686.1"/>
    <property type="molecule type" value="Genomic_DNA"/>
</dbReference>
<dbReference type="PANTHER" id="PTHR22946">
    <property type="entry name" value="DIENELACTONE HYDROLASE DOMAIN-CONTAINING PROTEIN-RELATED"/>
    <property type="match status" value="1"/>
</dbReference>
<dbReference type="InterPro" id="IPR050261">
    <property type="entry name" value="FrsA_esterase"/>
</dbReference>
<sequence length="794" mass="88550">MGLAMPHRAFLIFCFLSLPLGWANLAFAQESSPVAEIVRGLSADVLSDELVERFKDQTWRLLRARGDAANQRDVAKSREVGNREDWERLRDERLKRLRKALGVTSALPKDLEARVTKTINGDGFVIENLVFQSRPGLWVTANLYAPAKPGKKMPGILIAHSHHQPKTQGELQDMGMTWARAGCVTLVIDQLGHGERGDHPFRSERDYKKKNSGYRWWRQDYYYRFDLNAQLELVGQSLMGWMAWDLMRGVDLLLARPGIDPNKILLLGAVAGGGDPAGVTAALDRRIDAVVPFNFGGPQPETRYPLPADAELRFNYLGGAYWESTRNLRRTGVDGFFHWIIVGSVAPRALVYAHEFAWDKERDPVWTRLNKIYGFYNANDKIDYTRGSGSVKGRAPESTHCTNIGRHHRQRIHLAFKRWFGIQVTPEDEYSMRLKPDDLGSMTDLARQELKPRKLFELASDLGKRQVDAAREHLEKQSPDARRKKLRLDWRELLGDVDPRQQAKTLSRKNETLPGSKIRVERIALETEPGLVVPLLLLSRGLAQDVPSRVVVAVSQAGKEKFLRERSNEIADLLEGGAIVCLPDVRAAGTSRGSRGEGANGSLSYYAQFFETPMLGLRLRDLRAVLQYLRSRDDLKVKDFALWGDSFKPPNAKDTDFQVPKRVSGRPKFSEPLGGLLALLGALFEDDVKAVFVRGGLSAYGDVLSGPYVYVPHDVIVPGVLTKGDLAAVAAALPPCRLKLDGMVDGLNRSLTADKVRSLYDCAVKSYQAAAPKSLSIANGRSNAASWLLGAQQD</sequence>
<gene>
    <name evidence="1" type="ORF">METZ01_LOCUS56540</name>
</gene>
<evidence type="ECO:0000313" key="1">
    <source>
        <dbReference type="EMBL" id="SVA03686.1"/>
    </source>
</evidence>
<reference evidence="1" key="1">
    <citation type="submission" date="2018-05" db="EMBL/GenBank/DDBJ databases">
        <authorList>
            <person name="Lanie J.A."/>
            <person name="Ng W.-L."/>
            <person name="Kazmierczak K.M."/>
            <person name="Andrzejewski T.M."/>
            <person name="Davidsen T.M."/>
            <person name="Wayne K.J."/>
            <person name="Tettelin H."/>
            <person name="Glass J.I."/>
            <person name="Rusch D."/>
            <person name="Podicherti R."/>
            <person name="Tsui H.-C.T."/>
            <person name="Winkler M.E."/>
        </authorList>
    </citation>
    <scope>NUCLEOTIDE SEQUENCE</scope>
</reference>
<dbReference type="AlphaFoldDB" id="A0A381SI84"/>
<accession>A0A381SI84</accession>
<protein>
    <recommendedName>
        <fullName evidence="2">Acetyl xylan esterase domain-containing protein</fullName>
    </recommendedName>
</protein>
<organism evidence="1">
    <name type="scientific">marine metagenome</name>
    <dbReference type="NCBI Taxonomy" id="408172"/>
    <lineage>
        <taxon>unclassified sequences</taxon>
        <taxon>metagenomes</taxon>
        <taxon>ecological metagenomes</taxon>
    </lineage>
</organism>
<dbReference type="PANTHER" id="PTHR22946:SF8">
    <property type="entry name" value="ACETYL XYLAN ESTERASE DOMAIN-CONTAINING PROTEIN"/>
    <property type="match status" value="1"/>
</dbReference>